<name>A0A5C5RIP6_9ACTN</name>
<reference evidence="1 2" key="1">
    <citation type="submission" date="2019-06" db="EMBL/GenBank/DDBJ databases">
        <authorList>
            <person name="Teng J.L.L."/>
            <person name="Lee H.H."/>
            <person name="Lau S.K.P."/>
            <person name="Woo P.C.Y."/>
        </authorList>
    </citation>
    <scope>NUCLEOTIDE SEQUENCE [LARGE SCALE GENOMIC DNA]</scope>
    <source>
        <strain evidence="1 2">HKU70</strain>
    </source>
</reference>
<keyword evidence="2" id="KW-1185">Reference proteome</keyword>
<reference evidence="1 2" key="2">
    <citation type="submission" date="2019-08" db="EMBL/GenBank/DDBJ databases">
        <title>Tsukamurella conjunctivitidis sp. nov., Tsukamurella assacharolytica sp. nov. and Tsukamurella sputae sp. nov. isolated from patients with conjunctivitis, bacteraemia (lymphoma) and respiratory infection (sputum) in Hong Kong.</title>
        <authorList>
            <person name="Fok K.M.N."/>
            <person name="Fong J.Y.H."/>
        </authorList>
    </citation>
    <scope>NUCLEOTIDE SEQUENCE [LARGE SCALE GENOMIC DNA]</scope>
    <source>
        <strain evidence="1 2">HKU70</strain>
    </source>
</reference>
<dbReference type="EMBL" id="VIGV01000006">
    <property type="protein sequence ID" value="TWS22906.1"/>
    <property type="molecule type" value="Genomic_DNA"/>
</dbReference>
<evidence type="ECO:0000313" key="1">
    <source>
        <dbReference type="EMBL" id="TWS22906.1"/>
    </source>
</evidence>
<dbReference type="OrthoDB" id="9819199at2"/>
<gene>
    <name evidence="1" type="ORF">FK268_18050</name>
</gene>
<evidence type="ECO:0000313" key="2">
    <source>
        <dbReference type="Proteomes" id="UP000319792"/>
    </source>
</evidence>
<protein>
    <submittedName>
        <fullName evidence="1">Uncharacterized protein</fullName>
    </submittedName>
</protein>
<comment type="caution">
    <text evidence="1">The sequence shown here is derived from an EMBL/GenBank/DDBJ whole genome shotgun (WGS) entry which is preliminary data.</text>
</comment>
<organism evidence="1 2">
    <name type="scientific">Tsukamurella sputi</name>
    <dbReference type="NCBI Taxonomy" id="2591848"/>
    <lineage>
        <taxon>Bacteria</taxon>
        <taxon>Bacillati</taxon>
        <taxon>Actinomycetota</taxon>
        <taxon>Actinomycetes</taxon>
        <taxon>Mycobacteriales</taxon>
        <taxon>Tsukamurellaceae</taxon>
        <taxon>Tsukamurella</taxon>
    </lineage>
</organism>
<accession>A0A5C5RIP6</accession>
<dbReference type="AlphaFoldDB" id="A0A5C5RIP6"/>
<sequence>MRVRIEVAGAPGNFDAGVSQIASFLSVLYSNGWTRPWELNGEFGDHLLPGIDNDGVAAALLLEDNKEYRGNWNFYSVPEGYGFTAWTGIISKQHSDRNGNGPVWDDSANSRFEVAISQLNDGTVPPEHQTTNSYLSLIDSLSQAVKVNRVRAGLVDHKSSEYWFELDERSQAVDLAANQLVVSADTVQVDWIFSVGDVPFDEERLPSSASVFIEPGSGLKCVRLCENPADVTVEMIDDTRAAFGFPRLRQIVDVSTVPDDYDGPYILPE</sequence>
<dbReference type="RefSeq" id="WP_146436580.1">
    <property type="nucleotide sequence ID" value="NZ_VIGV01000006.1"/>
</dbReference>
<proteinExistence type="predicted"/>
<dbReference type="Proteomes" id="UP000319792">
    <property type="component" value="Unassembled WGS sequence"/>
</dbReference>